<protein>
    <recommendedName>
        <fullName evidence="5">MD-2-related lipid-recognition domain-containing protein</fullName>
    </recommendedName>
</protein>
<evidence type="ECO:0000313" key="4">
    <source>
        <dbReference type="Proteomes" id="UP000015105"/>
    </source>
</evidence>
<reference evidence="3" key="4">
    <citation type="submission" date="2019-03" db="UniProtKB">
        <authorList>
            <consortium name="EnsemblPlants"/>
        </authorList>
    </citation>
    <scope>IDENTIFICATION</scope>
</reference>
<accession>A0A453BMF0</accession>
<reference evidence="3" key="3">
    <citation type="journal article" date="2017" name="Nature">
        <title>Genome sequence of the progenitor of the wheat D genome Aegilops tauschii.</title>
        <authorList>
            <person name="Luo M.C."/>
            <person name="Gu Y.Q."/>
            <person name="Puiu D."/>
            <person name="Wang H."/>
            <person name="Twardziok S.O."/>
            <person name="Deal K.R."/>
            <person name="Huo N."/>
            <person name="Zhu T."/>
            <person name="Wang L."/>
            <person name="Wang Y."/>
            <person name="McGuire P.E."/>
            <person name="Liu S."/>
            <person name="Long H."/>
            <person name="Ramasamy R.K."/>
            <person name="Rodriguez J.C."/>
            <person name="Van S.L."/>
            <person name="Yuan L."/>
            <person name="Wang Z."/>
            <person name="Xia Z."/>
            <person name="Xiao L."/>
            <person name="Anderson O.D."/>
            <person name="Ouyang S."/>
            <person name="Liang Y."/>
            <person name="Zimin A.V."/>
            <person name="Pertea G."/>
            <person name="Qi P."/>
            <person name="Bennetzen J.L."/>
            <person name="Dai X."/>
            <person name="Dawson M.W."/>
            <person name="Muller H.G."/>
            <person name="Kugler K."/>
            <person name="Rivarola-Duarte L."/>
            <person name="Spannagl M."/>
            <person name="Mayer K.F.X."/>
            <person name="Lu F.H."/>
            <person name="Bevan M.W."/>
            <person name="Leroy P."/>
            <person name="Li P."/>
            <person name="You F.M."/>
            <person name="Sun Q."/>
            <person name="Liu Z."/>
            <person name="Lyons E."/>
            <person name="Wicker T."/>
            <person name="Salzberg S.L."/>
            <person name="Devos K.M."/>
            <person name="Dvorak J."/>
        </authorList>
    </citation>
    <scope>NUCLEOTIDE SEQUENCE [LARGE SCALE GENOMIC DNA]</scope>
    <source>
        <strain evidence="3">cv. AL8/78</strain>
    </source>
</reference>
<keyword evidence="1" id="KW-1133">Transmembrane helix</keyword>
<dbReference type="GO" id="GO:0015918">
    <property type="term" value="P:sterol transport"/>
    <property type="evidence" value="ECO:0007669"/>
    <property type="project" value="InterPro"/>
</dbReference>
<reference evidence="3" key="5">
    <citation type="journal article" date="2021" name="G3 (Bethesda)">
        <title>Aegilops tauschii genome assembly Aet v5.0 features greater sequence contiguity and improved annotation.</title>
        <authorList>
            <person name="Wang L."/>
            <person name="Zhu T."/>
            <person name="Rodriguez J.C."/>
            <person name="Deal K.R."/>
            <person name="Dubcovsky J."/>
            <person name="McGuire P.E."/>
            <person name="Lux T."/>
            <person name="Spannagl M."/>
            <person name="Mayer K.F.X."/>
            <person name="Baldrich P."/>
            <person name="Meyers B.C."/>
            <person name="Huo N."/>
            <person name="Gu Y.Q."/>
            <person name="Zhou H."/>
            <person name="Devos K.M."/>
            <person name="Bennetzen J.L."/>
            <person name="Unver T."/>
            <person name="Budak H."/>
            <person name="Gulick P.J."/>
            <person name="Galiba G."/>
            <person name="Kalapos B."/>
            <person name="Nelson D.R."/>
            <person name="Li P."/>
            <person name="You F.M."/>
            <person name="Luo M.C."/>
            <person name="Dvorak J."/>
        </authorList>
    </citation>
    <scope>NUCLEOTIDE SEQUENCE [LARGE SCALE GENOMIC DNA]</scope>
    <source>
        <strain evidence="3">cv. AL8/78</strain>
    </source>
</reference>
<feature type="transmembrane region" description="Helical" evidence="1">
    <location>
        <begin position="111"/>
        <end position="129"/>
    </location>
</feature>
<organism evidence="3 4">
    <name type="scientific">Aegilops tauschii subsp. strangulata</name>
    <name type="common">Goatgrass</name>
    <dbReference type="NCBI Taxonomy" id="200361"/>
    <lineage>
        <taxon>Eukaryota</taxon>
        <taxon>Viridiplantae</taxon>
        <taxon>Streptophyta</taxon>
        <taxon>Embryophyta</taxon>
        <taxon>Tracheophyta</taxon>
        <taxon>Spermatophyta</taxon>
        <taxon>Magnoliopsida</taxon>
        <taxon>Liliopsida</taxon>
        <taxon>Poales</taxon>
        <taxon>Poaceae</taxon>
        <taxon>BOP clade</taxon>
        <taxon>Pooideae</taxon>
        <taxon>Triticodae</taxon>
        <taxon>Triticeae</taxon>
        <taxon>Triticinae</taxon>
        <taxon>Aegilops</taxon>
    </lineage>
</organism>
<feature type="signal peptide" evidence="2">
    <location>
        <begin position="1"/>
        <end position="23"/>
    </location>
</feature>
<keyword evidence="2" id="KW-0732">Signal</keyword>
<feature type="transmembrane region" description="Helical" evidence="1">
    <location>
        <begin position="76"/>
        <end position="99"/>
    </location>
</feature>
<dbReference type="Gramene" id="AET2Gv20561800.2">
    <property type="protein sequence ID" value="AET2Gv20561800.2"/>
    <property type="gene ID" value="AET2Gv20561800"/>
</dbReference>
<keyword evidence="1" id="KW-0812">Transmembrane</keyword>
<feature type="chain" id="PRO_5019036609" description="MD-2-related lipid-recognition domain-containing protein" evidence="2">
    <location>
        <begin position="24"/>
        <end position="134"/>
    </location>
</feature>
<evidence type="ECO:0000256" key="1">
    <source>
        <dbReference type="SAM" id="Phobius"/>
    </source>
</evidence>
<evidence type="ECO:0008006" key="5">
    <source>
        <dbReference type="Google" id="ProtNLM"/>
    </source>
</evidence>
<reference evidence="4" key="2">
    <citation type="journal article" date="2017" name="Nat. Plants">
        <title>The Aegilops tauschii genome reveals multiple impacts of transposons.</title>
        <authorList>
            <person name="Zhao G."/>
            <person name="Zou C."/>
            <person name="Li K."/>
            <person name="Wang K."/>
            <person name="Li T."/>
            <person name="Gao L."/>
            <person name="Zhang X."/>
            <person name="Wang H."/>
            <person name="Yang Z."/>
            <person name="Liu X."/>
            <person name="Jiang W."/>
            <person name="Mao L."/>
            <person name="Kong X."/>
            <person name="Jiao Y."/>
            <person name="Jia J."/>
        </authorList>
    </citation>
    <scope>NUCLEOTIDE SEQUENCE [LARGE SCALE GENOMIC DNA]</scope>
    <source>
        <strain evidence="4">cv. AL8/78</strain>
    </source>
</reference>
<dbReference type="GO" id="GO:0032934">
    <property type="term" value="F:sterol binding"/>
    <property type="evidence" value="ECO:0007669"/>
    <property type="project" value="InterPro"/>
</dbReference>
<evidence type="ECO:0000256" key="2">
    <source>
        <dbReference type="SAM" id="SignalP"/>
    </source>
</evidence>
<keyword evidence="1" id="KW-0472">Membrane</keyword>
<dbReference type="InterPro" id="IPR039670">
    <property type="entry name" value="NPC2-like"/>
</dbReference>
<dbReference type="Proteomes" id="UP000015105">
    <property type="component" value="Chromosome 2D"/>
</dbReference>
<dbReference type="AlphaFoldDB" id="A0A453BMF0"/>
<dbReference type="PANTHER" id="PTHR11306">
    <property type="entry name" value="NIEMANN PICK TYPE C2 PROTEIN NPC2-RELATED"/>
    <property type="match status" value="1"/>
</dbReference>
<sequence length="134" mass="14830">MATKQSLLAAAAVCLLLLPAAYAFTDVEYCNKGKNYPVKVSGVEIVPDPVERGVPATFKISATTGKPFSGRNLCMLLFPCVFAYLGTLFCHVFGPLVRALEEITNRELSFVVYRTYMLWANFVCGYWDIVSSLK</sequence>
<reference evidence="4" key="1">
    <citation type="journal article" date="2014" name="Science">
        <title>Ancient hybridizations among the ancestral genomes of bread wheat.</title>
        <authorList>
            <consortium name="International Wheat Genome Sequencing Consortium,"/>
            <person name="Marcussen T."/>
            <person name="Sandve S.R."/>
            <person name="Heier L."/>
            <person name="Spannagl M."/>
            <person name="Pfeifer M."/>
            <person name="Jakobsen K.S."/>
            <person name="Wulff B.B."/>
            <person name="Steuernagel B."/>
            <person name="Mayer K.F."/>
            <person name="Olsen O.A."/>
        </authorList>
    </citation>
    <scope>NUCLEOTIDE SEQUENCE [LARGE SCALE GENOMIC DNA]</scope>
    <source>
        <strain evidence="4">cv. AL8/78</strain>
    </source>
</reference>
<dbReference type="EnsemblPlants" id="AET2Gv20561800.2">
    <property type="protein sequence ID" value="AET2Gv20561800.2"/>
    <property type="gene ID" value="AET2Gv20561800"/>
</dbReference>
<name>A0A453BMF0_AEGTS</name>
<dbReference type="PANTHER" id="PTHR11306:SF62">
    <property type="entry name" value="OS07G0159800 PROTEIN"/>
    <property type="match status" value="1"/>
</dbReference>
<evidence type="ECO:0000313" key="3">
    <source>
        <dbReference type="EnsemblPlants" id="AET2Gv20561800.2"/>
    </source>
</evidence>
<keyword evidence="4" id="KW-1185">Reference proteome</keyword>
<proteinExistence type="predicted"/>